<dbReference type="EMBL" id="JBICBT010001180">
    <property type="protein sequence ID" value="KAL3079548.1"/>
    <property type="molecule type" value="Genomic_DNA"/>
</dbReference>
<dbReference type="PROSITE" id="PS50297">
    <property type="entry name" value="ANK_REP_REGION"/>
    <property type="match status" value="4"/>
</dbReference>
<sequence length="202" mass="21929">MRALIASLSTDKLVNLLNIEYAPEGTEKQLTPLMLATVLGDAQMAQIFLEKGADPHRMCLRKINTDDNLINGSPLWVAASFGHLEVCRVLLAHGAHVELGLEIGITPLMAACDAGHKEIAAFLVKNGANIGRTDDAGNNALMGASISGRLDVVRFLLSNGARIDERNKYGKTALDFAFKYGHSEIVHFLQAEQKKIARHSDL</sequence>
<evidence type="ECO:0000313" key="5">
    <source>
        <dbReference type="EMBL" id="KAL3103998.1"/>
    </source>
</evidence>
<dbReference type="PANTHER" id="PTHR23206:SF7">
    <property type="entry name" value="PROTEIN KINASE DOMAIN-CONTAINING PROTEIN"/>
    <property type="match status" value="1"/>
</dbReference>
<evidence type="ECO:0008006" key="7">
    <source>
        <dbReference type="Google" id="ProtNLM"/>
    </source>
</evidence>
<evidence type="ECO:0000313" key="6">
    <source>
        <dbReference type="Proteomes" id="UP001620626"/>
    </source>
</evidence>
<dbReference type="PANTHER" id="PTHR23206">
    <property type="entry name" value="MASK PROTEIN"/>
    <property type="match status" value="1"/>
</dbReference>
<evidence type="ECO:0000256" key="1">
    <source>
        <dbReference type="ARBA" id="ARBA00022737"/>
    </source>
</evidence>
<dbReference type="Proteomes" id="UP001620626">
    <property type="component" value="Unassembled WGS sequence"/>
</dbReference>
<dbReference type="InterPro" id="IPR051631">
    <property type="entry name" value="Ankyrin-KH/SAM_domain"/>
</dbReference>
<dbReference type="PROSITE" id="PS50088">
    <property type="entry name" value="ANK_REPEAT"/>
    <property type="match status" value="4"/>
</dbReference>
<evidence type="ECO:0000256" key="3">
    <source>
        <dbReference type="PROSITE-ProRule" id="PRU00023"/>
    </source>
</evidence>
<dbReference type="SMART" id="SM00248">
    <property type="entry name" value="ANK"/>
    <property type="match status" value="5"/>
</dbReference>
<dbReference type="PRINTS" id="PR01415">
    <property type="entry name" value="ANKYRIN"/>
</dbReference>
<feature type="repeat" description="ANK" evidence="3">
    <location>
        <begin position="70"/>
        <end position="102"/>
    </location>
</feature>
<dbReference type="Pfam" id="PF12796">
    <property type="entry name" value="Ank_2"/>
    <property type="match status" value="1"/>
</dbReference>
<dbReference type="Gene3D" id="1.25.40.20">
    <property type="entry name" value="Ankyrin repeat-containing domain"/>
    <property type="match status" value="2"/>
</dbReference>
<dbReference type="Pfam" id="PF00023">
    <property type="entry name" value="Ank"/>
    <property type="match status" value="2"/>
</dbReference>
<feature type="repeat" description="ANK" evidence="3">
    <location>
        <begin position="136"/>
        <end position="168"/>
    </location>
</feature>
<dbReference type="InterPro" id="IPR036770">
    <property type="entry name" value="Ankyrin_rpt-contain_sf"/>
</dbReference>
<dbReference type="InterPro" id="IPR002110">
    <property type="entry name" value="Ankyrin_rpt"/>
</dbReference>
<evidence type="ECO:0000256" key="2">
    <source>
        <dbReference type="ARBA" id="ARBA00023043"/>
    </source>
</evidence>
<evidence type="ECO:0000313" key="4">
    <source>
        <dbReference type="EMBL" id="KAL3079548.1"/>
    </source>
</evidence>
<gene>
    <name evidence="5" type="ORF">niasHT_020691</name>
    <name evidence="4" type="ORF">niasHT_037110</name>
</gene>
<comment type="caution">
    <text evidence="4">The sequence shown here is derived from an EMBL/GenBank/DDBJ whole genome shotgun (WGS) entry which is preliminary data.</text>
</comment>
<keyword evidence="6" id="KW-1185">Reference proteome</keyword>
<proteinExistence type="predicted"/>
<feature type="repeat" description="ANK" evidence="3">
    <location>
        <begin position="28"/>
        <end position="54"/>
    </location>
</feature>
<feature type="repeat" description="ANK" evidence="3">
    <location>
        <begin position="103"/>
        <end position="135"/>
    </location>
</feature>
<keyword evidence="2 3" id="KW-0040">ANK repeat</keyword>
<keyword evidence="1" id="KW-0677">Repeat</keyword>
<reference evidence="4 6" key="1">
    <citation type="submission" date="2024-10" db="EMBL/GenBank/DDBJ databases">
        <authorList>
            <person name="Kim D."/>
        </authorList>
    </citation>
    <scope>NUCLEOTIDE SEQUENCE [LARGE SCALE GENOMIC DNA]</scope>
    <source>
        <strain evidence="4">BH-2024</strain>
    </source>
</reference>
<dbReference type="EMBL" id="JBICBT010000722">
    <property type="protein sequence ID" value="KAL3103998.1"/>
    <property type="molecule type" value="Genomic_DNA"/>
</dbReference>
<name>A0ABD2J1T2_9BILA</name>
<organism evidence="4 6">
    <name type="scientific">Heterodera trifolii</name>
    <dbReference type="NCBI Taxonomy" id="157864"/>
    <lineage>
        <taxon>Eukaryota</taxon>
        <taxon>Metazoa</taxon>
        <taxon>Ecdysozoa</taxon>
        <taxon>Nematoda</taxon>
        <taxon>Chromadorea</taxon>
        <taxon>Rhabditida</taxon>
        <taxon>Tylenchina</taxon>
        <taxon>Tylenchomorpha</taxon>
        <taxon>Tylenchoidea</taxon>
        <taxon>Heteroderidae</taxon>
        <taxon>Heteroderinae</taxon>
        <taxon>Heterodera</taxon>
    </lineage>
</organism>
<accession>A0ABD2J1T2</accession>
<protein>
    <recommendedName>
        <fullName evidence="7">Ankyrin repeat domain-containing protein</fullName>
    </recommendedName>
</protein>
<dbReference type="AlphaFoldDB" id="A0ABD2J1T2"/>
<dbReference type="SUPFAM" id="SSF48403">
    <property type="entry name" value="Ankyrin repeat"/>
    <property type="match status" value="1"/>
</dbReference>